<comment type="caution">
    <text evidence="2">The sequence shown here is derived from an EMBL/GenBank/DDBJ whole genome shotgun (WGS) entry which is preliminary data.</text>
</comment>
<protein>
    <submittedName>
        <fullName evidence="2">DUF2169 domain-containing protein</fullName>
    </submittedName>
</protein>
<feature type="domain" description="DUF2169" evidence="1">
    <location>
        <begin position="27"/>
        <end position="343"/>
    </location>
</feature>
<sequence>MNSLLRNATPHLAEALPFVNDEGVAGQLLVLKLQYQIAPGGELQLLPQAESLAHEDRFDEDYQAPDFLAHLQAQGQNWAPLLRPADVMAPQPATNVLLLGHAYAPKADGVKQMEPWLGVGPAVFPMRVHGPRRWRSRWFLTRLFTLFIPRRFKQRQDGLVTRLPLLWQHAYGGFDAMRGRAAAQHWAYNPAGKGFHVDAKAATLAGLALPAIEDPRQPLARWQDRRLPQLPGALNPLWSPRAALGGSRDAQWRATQAPARPSDGTDMFHNTAHPALQFSPHLKGGEAIHAQGFSQDRRDLAFALPRHEFALHSYHYGGFARHDLPLNTVLLEPDRRRLTLLYRAFIPQKHQGQALRRLLLGSAEHPAEMRP</sequence>
<evidence type="ECO:0000259" key="1">
    <source>
        <dbReference type="Pfam" id="PF09937"/>
    </source>
</evidence>
<proteinExistence type="predicted"/>
<organism evidence="2 3">
    <name type="scientific">Roseateles koreensis</name>
    <dbReference type="NCBI Taxonomy" id="2987526"/>
    <lineage>
        <taxon>Bacteria</taxon>
        <taxon>Pseudomonadati</taxon>
        <taxon>Pseudomonadota</taxon>
        <taxon>Betaproteobacteria</taxon>
        <taxon>Burkholderiales</taxon>
        <taxon>Sphaerotilaceae</taxon>
        <taxon>Roseateles</taxon>
    </lineage>
</organism>
<dbReference type="RefSeq" id="WP_273596409.1">
    <property type="nucleotide sequence ID" value="NZ_JAQQXS010000006.1"/>
</dbReference>
<dbReference type="Pfam" id="PF09937">
    <property type="entry name" value="DUF2169"/>
    <property type="match status" value="1"/>
</dbReference>
<dbReference type="EMBL" id="JAQQXS010000006">
    <property type="protein sequence ID" value="MDC8785306.1"/>
    <property type="molecule type" value="Genomic_DNA"/>
</dbReference>
<reference evidence="2 3" key="1">
    <citation type="submission" date="2022-10" db="EMBL/GenBank/DDBJ databases">
        <title>paucibacter sp. hw8 Genome sequencing.</title>
        <authorList>
            <person name="Park S."/>
        </authorList>
    </citation>
    <scope>NUCLEOTIDE SEQUENCE [LARGE SCALE GENOMIC DNA]</scope>
    <source>
        <strain evidence="3">hw8</strain>
    </source>
</reference>
<name>A0ABT5KQW8_9BURK</name>
<dbReference type="InterPro" id="IPR018683">
    <property type="entry name" value="DUF2169"/>
</dbReference>
<evidence type="ECO:0000313" key="3">
    <source>
        <dbReference type="Proteomes" id="UP001219862"/>
    </source>
</evidence>
<dbReference type="Proteomes" id="UP001219862">
    <property type="component" value="Unassembled WGS sequence"/>
</dbReference>
<evidence type="ECO:0000313" key="2">
    <source>
        <dbReference type="EMBL" id="MDC8785306.1"/>
    </source>
</evidence>
<gene>
    <name evidence="2" type="ORF">PRZ01_08905</name>
</gene>
<keyword evidence="3" id="KW-1185">Reference proteome</keyword>
<accession>A0ABT5KQW8</accession>